<comment type="subcellular location">
    <subcellularLocation>
        <location evidence="11">Cytoplasm</location>
    </subcellularLocation>
</comment>
<dbReference type="GO" id="GO:0003887">
    <property type="term" value="F:DNA-directed DNA polymerase activity"/>
    <property type="evidence" value="ECO:0007669"/>
    <property type="project" value="UniProtKB-UniRule"/>
</dbReference>
<dbReference type="Gene3D" id="1.10.150.700">
    <property type="entry name" value="PolC, middle finger domain"/>
    <property type="match status" value="1"/>
</dbReference>
<dbReference type="FunFam" id="3.30.420.10:FF:000045">
    <property type="entry name" value="3'-5' exonuclease DinG"/>
    <property type="match status" value="1"/>
</dbReference>
<protein>
    <recommendedName>
        <fullName evidence="11">DNA polymerase III PolC-type</fullName>
        <shortName evidence="11">PolIII</shortName>
        <ecNumber evidence="11">2.7.7.7</ecNumber>
    </recommendedName>
</protein>
<dbReference type="InterPro" id="IPR012340">
    <property type="entry name" value="NA-bd_OB-fold"/>
</dbReference>
<dbReference type="CDD" id="cd06127">
    <property type="entry name" value="DEDDh"/>
    <property type="match status" value="1"/>
</dbReference>
<dbReference type="Gene3D" id="3.30.420.10">
    <property type="entry name" value="Ribonuclease H-like superfamily/Ribonuclease H"/>
    <property type="match status" value="1"/>
</dbReference>
<dbReference type="InterPro" id="IPR003141">
    <property type="entry name" value="Pol/His_phosphatase_N"/>
</dbReference>
<dbReference type="InterPro" id="IPR036397">
    <property type="entry name" value="RNaseH_sf"/>
</dbReference>
<evidence type="ECO:0000256" key="10">
    <source>
        <dbReference type="ARBA" id="ARBA00049244"/>
    </source>
</evidence>
<keyword evidence="2 11" id="KW-0963">Cytoplasm</keyword>
<dbReference type="SMART" id="SM00481">
    <property type="entry name" value="POLIIIAc"/>
    <property type="match status" value="1"/>
</dbReference>
<dbReference type="InterPro" id="IPR013520">
    <property type="entry name" value="Ribonucl_H"/>
</dbReference>
<comment type="catalytic activity">
    <reaction evidence="10 11">
        <text>DNA(n) + a 2'-deoxyribonucleoside 5'-triphosphate = DNA(n+1) + diphosphate</text>
        <dbReference type="Rhea" id="RHEA:22508"/>
        <dbReference type="Rhea" id="RHEA-COMP:17339"/>
        <dbReference type="Rhea" id="RHEA-COMP:17340"/>
        <dbReference type="ChEBI" id="CHEBI:33019"/>
        <dbReference type="ChEBI" id="CHEBI:61560"/>
        <dbReference type="ChEBI" id="CHEBI:173112"/>
        <dbReference type="EC" id="2.7.7.7"/>
    </reaction>
</comment>
<dbReference type="Gene3D" id="1.20.5.140">
    <property type="match status" value="1"/>
</dbReference>
<accession>A0A9X8UJ74</accession>
<dbReference type="InterPro" id="IPR006308">
    <property type="entry name" value="Pol_III_a_PolC-type_gram_pos"/>
</dbReference>
<keyword evidence="8 11" id="KW-0269">Exonuclease</keyword>
<dbReference type="CDD" id="cd04484">
    <property type="entry name" value="polC_OBF"/>
    <property type="match status" value="1"/>
</dbReference>
<dbReference type="Pfam" id="PF07733">
    <property type="entry name" value="DNA_pol3_alpha"/>
    <property type="match status" value="2"/>
</dbReference>
<dbReference type="GO" id="GO:0003677">
    <property type="term" value="F:DNA binding"/>
    <property type="evidence" value="ECO:0007669"/>
    <property type="project" value="UniProtKB-UniRule"/>
</dbReference>
<dbReference type="InterPro" id="IPR006054">
    <property type="entry name" value="DnaQ"/>
</dbReference>
<feature type="domain" description="Exonuclease" evidence="12">
    <location>
        <begin position="417"/>
        <end position="583"/>
    </location>
</feature>
<dbReference type="Gene3D" id="1.10.150.870">
    <property type="match status" value="1"/>
</dbReference>
<evidence type="ECO:0000256" key="1">
    <source>
        <dbReference type="ARBA" id="ARBA00003452"/>
    </source>
</evidence>
<comment type="similarity">
    <text evidence="11">Belongs to the DNA polymerase type-C family. PolC subfamily.</text>
</comment>
<organism evidence="14 15">
    <name type="scientific">Harryflintia acetispora</name>
    <dbReference type="NCBI Taxonomy" id="1849041"/>
    <lineage>
        <taxon>Bacteria</taxon>
        <taxon>Bacillati</taxon>
        <taxon>Bacillota</taxon>
        <taxon>Clostridia</taxon>
        <taxon>Eubacteriales</taxon>
        <taxon>Oscillospiraceae</taxon>
        <taxon>Harryflintia</taxon>
    </lineage>
</organism>
<dbReference type="InterPro" id="IPR004013">
    <property type="entry name" value="PHP_dom"/>
</dbReference>
<dbReference type="Gene3D" id="3.20.20.140">
    <property type="entry name" value="Metal-dependent hydrolases"/>
    <property type="match status" value="2"/>
</dbReference>
<dbReference type="Gene3D" id="2.40.50.140">
    <property type="entry name" value="Nucleic acid-binding proteins"/>
    <property type="match status" value="1"/>
</dbReference>
<keyword evidence="15" id="KW-1185">Reference proteome</keyword>
<keyword evidence="3 11" id="KW-0808">Transferase</keyword>
<dbReference type="RefSeq" id="WP_079699784.1">
    <property type="nucleotide sequence ID" value="NZ_SLUK01000008.1"/>
</dbReference>
<keyword evidence="7 11" id="KW-0378">Hydrolase</keyword>
<dbReference type="CDD" id="cd07309">
    <property type="entry name" value="PHP"/>
    <property type="match status" value="1"/>
</dbReference>
<evidence type="ECO:0000313" key="15">
    <source>
        <dbReference type="Proteomes" id="UP000294682"/>
    </source>
</evidence>
<dbReference type="CDD" id="cd07435">
    <property type="entry name" value="PHP_PolIIIA_POLC"/>
    <property type="match status" value="1"/>
</dbReference>
<dbReference type="InterPro" id="IPR044923">
    <property type="entry name" value="PolC_middle_finger_sf"/>
</dbReference>
<dbReference type="EC" id="2.7.7.7" evidence="11"/>
<dbReference type="InterPro" id="IPR011708">
    <property type="entry name" value="DNA_pol3_alpha_NTPase_dom"/>
</dbReference>
<dbReference type="Pfam" id="PF17657">
    <property type="entry name" value="DNA_pol3_finger"/>
    <property type="match status" value="1"/>
</dbReference>
<dbReference type="SUPFAM" id="SSF53098">
    <property type="entry name" value="Ribonuclease H-like"/>
    <property type="match status" value="1"/>
</dbReference>
<comment type="function">
    <text evidence="1 11">Required for replicative DNA synthesis. This DNA polymerase also exhibits 3' to 5' exonuclease activity.</text>
</comment>
<dbReference type="NCBIfam" id="TIGR01405">
    <property type="entry name" value="polC_Gram_pos"/>
    <property type="match status" value="1"/>
</dbReference>
<evidence type="ECO:0000259" key="12">
    <source>
        <dbReference type="SMART" id="SM00479"/>
    </source>
</evidence>
<reference evidence="14 15" key="1">
    <citation type="submission" date="2019-03" db="EMBL/GenBank/DDBJ databases">
        <title>Genomic Encyclopedia of Type Strains, Phase IV (KMG-IV): sequencing the most valuable type-strain genomes for metagenomic binning, comparative biology and taxonomic classification.</title>
        <authorList>
            <person name="Goeker M."/>
        </authorList>
    </citation>
    <scope>NUCLEOTIDE SEQUENCE [LARGE SCALE GENOMIC DNA]</scope>
    <source>
        <strain evidence="14 15">DSM 100433</strain>
    </source>
</reference>
<evidence type="ECO:0000256" key="11">
    <source>
        <dbReference type="HAMAP-Rule" id="MF_00356"/>
    </source>
</evidence>
<evidence type="ECO:0000256" key="9">
    <source>
        <dbReference type="ARBA" id="ARBA00022932"/>
    </source>
</evidence>
<dbReference type="Pfam" id="PF02811">
    <property type="entry name" value="PHP"/>
    <property type="match status" value="1"/>
</dbReference>
<feature type="domain" description="Polymerase/histidinol phosphatase N-terminal" evidence="13">
    <location>
        <begin position="331"/>
        <end position="400"/>
    </location>
</feature>
<evidence type="ECO:0000256" key="2">
    <source>
        <dbReference type="ARBA" id="ARBA00022490"/>
    </source>
</evidence>
<sequence>MAHLLEVLGPWVQGALPQELLSCQVTAIEVDRGKRTIEIAIYSETLISPEAIAQAQSAVKERLSLGGCIFAPSYPERLFSIEQLPALCADLRRQGLPINGFLDGAGFSLEGDTLYIELRRGGEQLLQSAGCDRELKREIRQRFGKSVEIAFCGECEINPDSELYKKTVTDCVVPLQAPKRPAGGGGGGGAASRPRGGLPFDCGDLPFLPDSARVIMGKMVRARPTPLRDVIEEGRCAVWGDVFLIEKRETRDGSKVIYTIDITDYTGSHTLKLIMDKGKNGPIEELQEGDTLLVSGEVSFDKYDKELNIRPYDIVQVDKVKKQDAAKKKRVELHLHTNMSAMDGMTPAAKLVARAHEWGHPAVAITDHGVAQGFPDAMNAAAGFKDDFKVLYGVEAYFVNDMAGAVEGEFNAAFADEIIVFDLETTGLSAGSERITEIGAVKLRGGEVAERFSTFVNPERPIPAKITELTSITDEMVQDAPKEEEALRAFYEFCGESKILVAHNAPFDTSFVRAAAGRHKLPYRFTAVDTVAISRILFPEMKNHKLDTVAEKLKLGSFHHHRAVDDANILAEIFLKLCGIMSERHGIDEIGQINTALGGGDPKKLYPYHMILLAQNQMGLKNLYTLISKAHIDYYFKKPRIPKSELVKYRDGLLVGSACEAGELFRAILDGKSWGTLCDIAKFYDYLEIQPICNNAFLVREGRVPDDEGLRDLNRTIVRLGEKLKIPVVATCDVHFLEPQDAIFREILMAGQGFKDAGEQPPLYLRTTDEMLEEFSYLGEDKAYEVVVENTNRIADRIERLRPIPMGTYTPTIEGAEEELQRLCWTRAKEVYGDPLPDIVKNRLDRELGSIIKHGFSVLYIIAQKLVKDSEEHGYLVGSRGSVGSSFVAIMAGISEVDPLAPHYVCPDCKYSEFITDGSVGSGFDLPPKNCPHCGAEMRRDGHDIPFETFLGFDGDKAPDIDLNFSGEYQSNAHRYTEELFGTTHVFKAGTISTVAKKTAFGFVMKYMEERGLVLHKAEIERLSQGCTGVKRTTGQHPGGMVVVPGDYDVYDFCPVQRPADDADSIITTTHFDFHSLHDTILKLDILGHDVPTLYKHLEDLTGIPVLTVPMSDRQVYSLFTSPEALGVSEEEIDCNTGTLSLPEMGTNFVRGMLMESQPKTFSDLLQISGLSHGTDVWLGNAQELIKGGTCTISEVIGTRDNIMVYLLHHGLEPKMAFKIMEITRKGKATKLLTEEHINAMKEHGVPQWYIDSCFKIKYMFPKAHAAAYVIAAIRLGWYKVHEPLAYYAAFFTVRGGDFDAAAAIAGQGEVKRRMQALKSRGNERSVKEEDQYQTLLVINEMLARGFSFLPVDLYLSHATRYQIEDGKIRLPFTSLKGLGEAAARQLQEAGAQGDYISIDEVNTRSGVSKAVIETLKEAGAMAGLPESSQVTFF</sequence>
<evidence type="ECO:0000256" key="5">
    <source>
        <dbReference type="ARBA" id="ARBA00022705"/>
    </source>
</evidence>
<dbReference type="GO" id="GO:0005737">
    <property type="term" value="C:cytoplasm"/>
    <property type="evidence" value="ECO:0007669"/>
    <property type="project" value="UniProtKB-SubCell"/>
</dbReference>
<keyword evidence="6 11" id="KW-0540">Nuclease</keyword>
<dbReference type="PANTHER" id="PTHR32294">
    <property type="entry name" value="DNA POLYMERASE III SUBUNIT ALPHA"/>
    <property type="match status" value="1"/>
</dbReference>
<proteinExistence type="inferred from homology"/>
<dbReference type="PANTHER" id="PTHR32294:SF5">
    <property type="entry name" value="DNA POLYMERASE III POLC-TYPE"/>
    <property type="match status" value="1"/>
</dbReference>
<dbReference type="InterPro" id="IPR040982">
    <property type="entry name" value="DNA_pol3_finger"/>
</dbReference>
<keyword evidence="5 11" id="KW-0235">DNA replication</keyword>
<dbReference type="NCBIfam" id="TIGR00573">
    <property type="entry name" value="dnaq"/>
    <property type="match status" value="1"/>
</dbReference>
<evidence type="ECO:0000256" key="8">
    <source>
        <dbReference type="ARBA" id="ARBA00022839"/>
    </source>
</evidence>
<dbReference type="Proteomes" id="UP000294682">
    <property type="component" value="Unassembled WGS sequence"/>
</dbReference>
<name>A0A9X8UJ74_9FIRM</name>
<evidence type="ECO:0000256" key="7">
    <source>
        <dbReference type="ARBA" id="ARBA00022801"/>
    </source>
</evidence>
<dbReference type="InterPro" id="IPR029460">
    <property type="entry name" value="DNAPol_HHH"/>
</dbReference>
<dbReference type="InterPro" id="IPR012337">
    <property type="entry name" value="RNaseH-like_sf"/>
</dbReference>
<dbReference type="HAMAP" id="MF_00356">
    <property type="entry name" value="DNApol_PolC"/>
    <property type="match status" value="1"/>
</dbReference>
<dbReference type="InterPro" id="IPR004805">
    <property type="entry name" value="DnaE2/DnaE/PolC"/>
</dbReference>
<dbReference type="GO" id="GO:0008408">
    <property type="term" value="F:3'-5' exonuclease activity"/>
    <property type="evidence" value="ECO:0007669"/>
    <property type="project" value="UniProtKB-UniRule"/>
</dbReference>
<keyword evidence="9 11" id="KW-0239">DNA-directed DNA polymerase</keyword>
<evidence type="ECO:0000259" key="13">
    <source>
        <dbReference type="SMART" id="SM00481"/>
    </source>
</evidence>
<gene>
    <name evidence="11" type="primary">polC</name>
    <name evidence="14" type="ORF">EDD78_10869</name>
</gene>
<comment type="caution">
    <text evidence="14">The sequence shown here is derived from an EMBL/GenBank/DDBJ whole genome shotgun (WGS) entry which is preliminary data.</text>
</comment>
<dbReference type="Gene3D" id="3.30.1900.20">
    <property type="match status" value="2"/>
</dbReference>
<dbReference type="Pfam" id="PF00929">
    <property type="entry name" value="RNase_T"/>
    <property type="match status" value="1"/>
</dbReference>
<dbReference type="Gene3D" id="6.10.140.1510">
    <property type="match status" value="1"/>
</dbReference>
<evidence type="ECO:0000256" key="3">
    <source>
        <dbReference type="ARBA" id="ARBA00022679"/>
    </source>
</evidence>
<dbReference type="SMART" id="SM00479">
    <property type="entry name" value="EXOIII"/>
    <property type="match status" value="1"/>
</dbReference>
<evidence type="ECO:0000313" key="14">
    <source>
        <dbReference type="EMBL" id="TCL42758.1"/>
    </source>
</evidence>
<dbReference type="GO" id="GO:0006261">
    <property type="term" value="P:DNA-templated DNA replication"/>
    <property type="evidence" value="ECO:0007669"/>
    <property type="project" value="UniProtKB-UniRule"/>
</dbReference>
<dbReference type="EMBL" id="SLUK01000008">
    <property type="protein sequence ID" value="TCL42758.1"/>
    <property type="molecule type" value="Genomic_DNA"/>
</dbReference>
<evidence type="ECO:0000256" key="4">
    <source>
        <dbReference type="ARBA" id="ARBA00022695"/>
    </source>
</evidence>
<dbReference type="Pfam" id="PF14579">
    <property type="entry name" value="HHH_6"/>
    <property type="match status" value="1"/>
</dbReference>
<evidence type="ECO:0000256" key="6">
    <source>
        <dbReference type="ARBA" id="ARBA00022722"/>
    </source>
</evidence>
<keyword evidence="4 11" id="KW-0548">Nucleotidyltransferase</keyword>
<dbReference type="NCBIfam" id="NF001688">
    <property type="entry name" value="PRK00448.1"/>
    <property type="match status" value="1"/>
</dbReference>